<feature type="compositionally biased region" description="Basic residues" evidence="1">
    <location>
        <begin position="9"/>
        <end position="20"/>
    </location>
</feature>
<gene>
    <name evidence="2" type="ORF">DY000_02009906</name>
</gene>
<feature type="region of interest" description="Disordered" evidence="1">
    <location>
        <begin position="119"/>
        <end position="186"/>
    </location>
</feature>
<protein>
    <submittedName>
        <fullName evidence="2">Uncharacterized protein</fullName>
    </submittedName>
</protein>
<dbReference type="Proteomes" id="UP000266723">
    <property type="component" value="Unassembled WGS sequence"/>
</dbReference>
<feature type="compositionally biased region" description="Polar residues" evidence="1">
    <location>
        <begin position="65"/>
        <end position="78"/>
    </location>
</feature>
<evidence type="ECO:0000256" key="1">
    <source>
        <dbReference type="SAM" id="MobiDB-lite"/>
    </source>
</evidence>
<comment type="caution">
    <text evidence="2">The sequence shown here is derived from an EMBL/GenBank/DDBJ whole genome shotgun (WGS) entry which is preliminary data.</text>
</comment>
<feature type="region of interest" description="Disordered" evidence="1">
    <location>
        <begin position="1"/>
        <end position="20"/>
    </location>
</feature>
<proteinExistence type="predicted"/>
<name>A0ABQ7CJX5_BRACR</name>
<organism evidence="2 3">
    <name type="scientific">Brassica cretica</name>
    <name type="common">Mustard</name>
    <dbReference type="NCBI Taxonomy" id="69181"/>
    <lineage>
        <taxon>Eukaryota</taxon>
        <taxon>Viridiplantae</taxon>
        <taxon>Streptophyta</taxon>
        <taxon>Embryophyta</taxon>
        <taxon>Tracheophyta</taxon>
        <taxon>Spermatophyta</taxon>
        <taxon>Magnoliopsida</taxon>
        <taxon>eudicotyledons</taxon>
        <taxon>Gunneridae</taxon>
        <taxon>Pentapetalae</taxon>
        <taxon>rosids</taxon>
        <taxon>malvids</taxon>
        <taxon>Brassicales</taxon>
        <taxon>Brassicaceae</taxon>
        <taxon>Brassiceae</taxon>
        <taxon>Brassica</taxon>
    </lineage>
</organism>
<feature type="region of interest" description="Disordered" evidence="1">
    <location>
        <begin position="40"/>
        <end position="78"/>
    </location>
</feature>
<evidence type="ECO:0000313" key="2">
    <source>
        <dbReference type="EMBL" id="KAF3551312.1"/>
    </source>
</evidence>
<reference evidence="2 3" key="1">
    <citation type="journal article" date="2020" name="BMC Genomics">
        <title>Intraspecific diversification of the crop wild relative Brassica cretica Lam. using demographic model selection.</title>
        <authorList>
            <person name="Kioukis A."/>
            <person name="Michalopoulou V.A."/>
            <person name="Briers L."/>
            <person name="Pirintsos S."/>
            <person name="Studholme D.J."/>
            <person name="Pavlidis P."/>
            <person name="Sarris P.F."/>
        </authorList>
    </citation>
    <scope>NUCLEOTIDE SEQUENCE [LARGE SCALE GENOMIC DNA]</scope>
    <source>
        <strain evidence="3">cv. PFS-1207/04</strain>
    </source>
</reference>
<keyword evidence="3" id="KW-1185">Reference proteome</keyword>
<accession>A0ABQ7CJX5</accession>
<sequence>MKDEDPTHRPKTQKVNRRGSKLRHIIFHVYDRPAINEHVSRRGTTSFHRNQRRRWNSADGEDEPQNNQSSQGLEPKSQNWRIYDSEIEHRRLQSILHLRLSCMKGSDIFEDTNKLEDAKTKSIGKENSRRQRSTSSGRALPELDRTQYRFGVQKRQGSFRMGRKSNPDGGCHHRPVLPLGLPRPDN</sequence>
<dbReference type="EMBL" id="QGKV02000832">
    <property type="protein sequence ID" value="KAF3551312.1"/>
    <property type="molecule type" value="Genomic_DNA"/>
</dbReference>
<evidence type="ECO:0000313" key="3">
    <source>
        <dbReference type="Proteomes" id="UP000266723"/>
    </source>
</evidence>
<feature type="compositionally biased region" description="Basic and acidic residues" evidence="1">
    <location>
        <begin position="119"/>
        <end position="129"/>
    </location>
</feature>